<dbReference type="Proteomes" id="UP001370490">
    <property type="component" value="Unassembled WGS sequence"/>
</dbReference>
<keyword evidence="1" id="KW-0812">Transmembrane</keyword>
<keyword evidence="1" id="KW-0472">Membrane</keyword>
<protein>
    <submittedName>
        <fullName evidence="2">Uncharacterized protein</fullName>
    </submittedName>
</protein>
<name>A0AAN8ULW0_9MAGN</name>
<organism evidence="2 3">
    <name type="scientific">Dillenia turbinata</name>
    <dbReference type="NCBI Taxonomy" id="194707"/>
    <lineage>
        <taxon>Eukaryota</taxon>
        <taxon>Viridiplantae</taxon>
        <taxon>Streptophyta</taxon>
        <taxon>Embryophyta</taxon>
        <taxon>Tracheophyta</taxon>
        <taxon>Spermatophyta</taxon>
        <taxon>Magnoliopsida</taxon>
        <taxon>eudicotyledons</taxon>
        <taxon>Gunneridae</taxon>
        <taxon>Pentapetalae</taxon>
        <taxon>Dilleniales</taxon>
        <taxon>Dilleniaceae</taxon>
        <taxon>Dillenia</taxon>
    </lineage>
</organism>
<sequence length="122" mass="13818">MASGISTCSCLTVLSVRHKTHRSLQVKAQSFKDEARSSPMIDQNMSILRGRIEEVKIKERLERCLERGYGWNYAPGYDYKAKRERALSELFECLCVAGGTIGFTFFGGTVFLCLLSLLYHLN</sequence>
<proteinExistence type="predicted"/>
<dbReference type="PANTHER" id="PTHR38225">
    <property type="entry name" value="PROTEIN, PUTATIVE-RELATED"/>
    <property type="match status" value="1"/>
</dbReference>
<dbReference type="PANTHER" id="PTHR38225:SF4">
    <property type="entry name" value="PROTEIN, PUTATIVE-RELATED"/>
    <property type="match status" value="1"/>
</dbReference>
<dbReference type="EMBL" id="JBAMMX010000027">
    <property type="protein sequence ID" value="KAK6913586.1"/>
    <property type="molecule type" value="Genomic_DNA"/>
</dbReference>
<evidence type="ECO:0000256" key="1">
    <source>
        <dbReference type="SAM" id="Phobius"/>
    </source>
</evidence>
<feature type="transmembrane region" description="Helical" evidence="1">
    <location>
        <begin position="90"/>
        <end position="119"/>
    </location>
</feature>
<keyword evidence="3" id="KW-1185">Reference proteome</keyword>
<evidence type="ECO:0000313" key="2">
    <source>
        <dbReference type="EMBL" id="KAK6913586.1"/>
    </source>
</evidence>
<dbReference type="AlphaFoldDB" id="A0AAN8ULW0"/>
<keyword evidence="1" id="KW-1133">Transmembrane helix</keyword>
<accession>A0AAN8ULW0</accession>
<gene>
    <name evidence="2" type="ORF">RJ641_023187</name>
</gene>
<evidence type="ECO:0000313" key="3">
    <source>
        <dbReference type="Proteomes" id="UP001370490"/>
    </source>
</evidence>
<reference evidence="2 3" key="1">
    <citation type="submission" date="2023-12" db="EMBL/GenBank/DDBJ databases">
        <title>A high-quality genome assembly for Dillenia turbinata (Dilleniales).</title>
        <authorList>
            <person name="Chanderbali A."/>
        </authorList>
    </citation>
    <scope>NUCLEOTIDE SEQUENCE [LARGE SCALE GENOMIC DNA]</scope>
    <source>
        <strain evidence="2">LSX21</strain>
        <tissue evidence="2">Leaf</tissue>
    </source>
</reference>
<comment type="caution">
    <text evidence="2">The sequence shown here is derived from an EMBL/GenBank/DDBJ whole genome shotgun (WGS) entry which is preliminary data.</text>
</comment>